<dbReference type="Proteomes" id="UP000251402">
    <property type="component" value="Chromosome"/>
</dbReference>
<dbReference type="GO" id="GO:0046872">
    <property type="term" value="F:metal ion binding"/>
    <property type="evidence" value="ECO:0007669"/>
    <property type="project" value="InterPro"/>
</dbReference>
<gene>
    <name evidence="4" type="ORF">DEO27_019220</name>
</gene>
<evidence type="ECO:0000313" key="4">
    <source>
        <dbReference type="EMBL" id="QEM12069.1"/>
    </source>
</evidence>
<accession>A0A5C1I2H0</accession>
<evidence type="ECO:0000259" key="3">
    <source>
        <dbReference type="Pfam" id="PF05193"/>
    </source>
</evidence>
<dbReference type="Gene3D" id="3.30.830.10">
    <property type="entry name" value="Metalloenzyme, LuxS/M16 peptidase-like"/>
    <property type="match status" value="2"/>
</dbReference>
<proteinExistence type="predicted"/>
<feature type="chain" id="PRO_5022676636" evidence="1">
    <location>
        <begin position="25"/>
        <end position="434"/>
    </location>
</feature>
<organism evidence="4 5">
    <name type="scientific">Mucilaginibacter rubeus</name>
    <dbReference type="NCBI Taxonomy" id="2027860"/>
    <lineage>
        <taxon>Bacteria</taxon>
        <taxon>Pseudomonadati</taxon>
        <taxon>Bacteroidota</taxon>
        <taxon>Sphingobacteriia</taxon>
        <taxon>Sphingobacteriales</taxon>
        <taxon>Sphingobacteriaceae</taxon>
        <taxon>Mucilaginibacter</taxon>
    </lineage>
</organism>
<dbReference type="OrthoDB" id="9811314at2"/>
<dbReference type="PANTHER" id="PTHR11851:SF224">
    <property type="entry name" value="PROCESSING PROTEASE"/>
    <property type="match status" value="1"/>
</dbReference>
<dbReference type="Pfam" id="PF05193">
    <property type="entry name" value="Peptidase_M16_C"/>
    <property type="match status" value="1"/>
</dbReference>
<dbReference type="Pfam" id="PF00675">
    <property type="entry name" value="Peptidase_M16"/>
    <property type="match status" value="1"/>
</dbReference>
<dbReference type="SUPFAM" id="SSF63411">
    <property type="entry name" value="LuxS/MPP-like metallohydrolase"/>
    <property type="match status" value="2"/>
</dbReference>
<protein>
    <submittedName>
        <fullName evidence="4">Insulinase family protein</fullName>
    </submittedName>
</protein>
<dbReference type="PANTHER" id="PTHR11851">
    <property type="entry name" value="METALLOPROTEASE"/>
    <property type="match status" value="1"/>
</dbReference>
<dbReference type="InterPro" id="IPR050361">
    <property type="entry name" value="MPP/UQCRC_Complex"/>
</dbReference>
<reference evidence="4" key="1">
    <citation type="submission" date="2019-08" db="EMBL/GenBank/DDBJ databases">
        <title>Comparative genome analysis confer to the adaptation heavy metal polluted environment.</title>
        <authorList>
            <person name="Li Y."/>
        </authorList>
    </citation>
    <scope>NUCLEOTIDE SEQUENCE [LARGE SCALE GENOMIC DNA]</scope>
    <source>
        <strain evidence="4">P1</strain>
    </source>
</reference>
<evidence type="ECO:0000259" key="2">
    <source>
        <dbReference type="Pfam" id="PF00675"/>
    </source>
</evidence>
<feature type="domain" description="Peptidase M16 C-terminal" evidence="3">
    <location>
        <begin position="190"/>
        <end position="358"/>
    </location>
</feature>
<keyword evidence="1" id="KW-0732">Signal</keyword>
<dbReference type="EMBL" id="CP043450">
    <property type="protein sequence ID" value="QEM12069.1"/>
    <property type="molecule type" value="Genomic_DNA"/>
</dbReference>
<dbReference type="KEGG" id="mrub:DEO27_019220"/>
<evidence type="ECO:0000256" key="1">
    <source>
        <dbReference type="SAM" id="SignalP"/>
    </source>
</evidence>
<keyword evidence="5" id="KW-1185">Reference proteome</keyword>
<evidence type="ECO:0000313" key="5">
    <source>
        <dbReference type="Proteomes" id="UP000251402"/>
    </source>
</evidence>
<dbReference type="AlphaFoldDB" id="A0A5C1I2H0"/>
<dbReference type="InterPro" id="IPR011765">
    <property type="entry name" value="Pept_M16_N"/>
</dbReference>
<sequence>MKQAILSIILLLTGLSATFAQVPAAPTATSFDVNGIKVIFKPSPKNVVNVRMYYRGGVTNYKPNKAGIETLTLQSLTDCGTKKYSSSALKDTADKYEIFMNGNSSYDCGYVQVNTVSKYLNQAWDLFTEAIMNPVFEDQQVELLKTKLISETKNAQAYPDTRLEQLQMQNAFSGTPYATQPEGNELTLRNLTAADLKEYYKTLLNKNKIFIVVVGNLTKQEIFEKVLASFSNMPSAFYAKPDYPSPAWTDNKLVGERRDLPTNYISAIMNSPAVNSADNVPFRLGISALANTLYYELRNQRRLAYDPSASTWSYQMPFAHMHLSTDKPQEAIPAMLNILKNLQATGVNNEWLTRIKNGFLISNFINDQSAASVTNRLGLAEINGGWQYADDFPQLVYMATTDQVAKALNTYIVGLRWTFLGNPDAIEGFKIPAY</sequence>
<dbReference type="InterPro" id="IPR011249">
    <property type="entry name" value="Metalloenz_LuxS/M16"/>
</dbReference>
<dbReference type="InterPro" id="IPR007863">
    <property type="entry name" value="Peptidase_M16_C"/>
</dbReference>
<dbReference type="RefSeq" id="WP_112574984.1">
    <property type="nucleotide sequence ID" value="NZ_CP043450.1"/>
</dbReference>
<name>A0A5C1I2H0_9SPHI</name>
<feature type="domain" description="Peptidase M16 N-terminal" evidence="2">
    <location>
        <begin position="42"/>
        <end position="178"/>
    </location>
</feature>
<feature type="signal peptide" evidence="1">
    <location>
        <begin position="1"/>
        <end position="24"/>
    </location>
</feature>